<accession>A0AAN5DDQ3</accession>
<comment type="cofactor">
    <cofactor evidence="2 3">
        <name>Zn(2+)</name>
        <dbReference type="ChEBI" id="CHEBI:29105"/>
    </cofactor>
    <text evidence="2 3">Binds 1 zinc ion per subunit.</text>
</comment>
<keyword evidence="2 3" id="KW-0479">Metal-binding</keyword>
<feature type="disulfide bond" evidence="2">
    <location>
        <begin position="159"/>
        <end position="314"/>
    </location>
</feature>
<feature type="domain" description="Peptidase M12A" evidence="4">
    <location>
        <begin position="114"/>
        <end position="315"/>
    </location>
</feature>
<dbReference type="CDD" id="cd04280">
    <property type="entry name" value="ZnMc_astacin_like"/>
    <property type="match status" value="1"/>
</dbReference>
<keyword evidence="6" id="KW-1185">Reference proteome</keyword>
<sequence length="318" mass="35843">FQPVMVSGVFLLYLLVGDCLARPNAFDDLYEIKKEMSREVVQEFSGSEHQEELALLKDHYAVSHPGNEPIIDIPTQFDINANNTELFEGDIDLTPEQWSVALDADPENPLKRRQGLANMASLWQPLGAPIIPFTFAPGFPAQYQPVIRDAISFWEERTCAKFRPANNADRSTIVFNHNANGCSSGIGRRNQQQSLNLQAPGCMTVTVVAHELSHAFGTLHVQSRVDRDRFIQVDTSNIQPGLEHNFRVEPNGISTYGIPYEFGSMQHYPPNAFAIDRSRPTIFARPPLKRFQGSMDGPRATFWDTVLINRMYKCTDKC</sequence>
<dbReference type="PROSITE" id="PS51864">
    <property type="entry name" value="ASTACIN"/>
    <property type="match status" value="1"/>
</dbReference>
<dbReference type="EMBL" id="BTRK01000006">
    <property type="protein sequence ID" value="GMR61219.1"/>
    <property type="molecule type" value="Genomic_DNA"/>
</dbReference>
<gene>
    <name evidence="5" type="ORF">PMAYCL1PPCAC_31414</name>
</gene>
<dbReference type="PANTHER" id="PTHR10127">
    <property type="entry name" value="DISCOIDIN, CUB, EGF, LAMININ , AND ZINC METALLOPROTEASE DOMAIN CONTAINING"/>
    <property type="match status" value="1"/>
</dbReference>
<evidence type="ECO:0000313" key="6">
    <source>
        <dbReference type="Proteomes" id="UP001328107"/>
    </source>
</evidence>
<dbReference type="PRINTS" id="PR00480">
    <property type="entry name" value="ASTACIN"/>
</dbReference>
<feature type="non-terminal residue" evidence="5">
    <location>
        <position position="318"/>
    </location>
</feature>
<dbReference type="GO" id="GO:0006508">
    <property type="term" value="P:proteolysis"/>
    <property type="evidence" value="ECO:0007669"/>
    <property type="project" value="UniProtKB-KW"/>
</dbReference>
<protein>
    <recommendedName>
        <fullName evidence="3">Metalloendopeptidase</fullName>
        <ecNumber evidence="3">3.4.24.-</ecNumber>
    </recommendedName>
</protein>
<dbReference type="AlphaFoldDB" id="A0AAN5DDQ3"/>
<dbReference type="GO" id="GO:0004222">
    <property type="term" value="F:metalloendopeptidase activity"/>
    <property type="evidence" value="ECO:0007669"/>
    <property type="project" value="UniProtKB-UniRule"/>
</dbReference>
<feature type="binding site" evidence="2">
    <location>
        <position position="214"/>
    </location>
    <ligand>
        <name>Zn(2+)</name>
        <dbReference type="ChEBI" id="CHEBI:29105"/>
        <note>catalytic</note>
    </ligand>
</feature>
<comment type="caution">
    <text evidence="2">Lacks conserved residue(s) required for the propagation of feature annotation.</text>
</comment>
<dbReference type="FunFam" id="3.40.390.10:FF:000057">
    <property type="entry name" value="Zinc metalloproteinase"/>
    <property type="match status" value="1"/>
</dbReference>
<comment type="caution">
    <text evidence="5">The sequence shown here is derived from an EMBL/GenBank/DDBJ whole genome shotgun (WGS) entry which is preliminary data.</text>
</comment>
<dbReference type="EC" id="3.4.24.-" evidence="3"/>
<evidence type="ECO:0000256" key="1">
    <source>
        <dbReference type="ARBA" id="ARBA00023157"/>
    </source>
</evidence>
<feature type="non-terminal residue" evidence="5">
    <location>
        <position position="1"/>
    </location>
</feature>
<evidence type="ECO:0000256" key="3">
    <source>
        <dbReference type="RuleBase" id="RU361183"/>
    </source>
</evidence>
<dbReference type="GO" id="GO:0008270">
    <property type="term" value="F:zinc ion binding"/>
    <property type="evidence" value="ECO:0007669"/>
    <property type="project" value="UniProtKB-UniRule"/>
</dbReference>
<dbReference type="InterPro" id="IPR034035">
    <property type="entry name" value="Astacin-like_dom"/>
</dbReference>
<name>A0AAN5DDQ3_9BILA</name>
<evidence type="ECO:0000256" key="2">
    <source>
        <dbReference type="PROSITE-ProRule" id="PRU01211"/>
    </source>
</evidence>
<keyword evidence="2 3" id="KW-0378">Hydrolase</keyword>
<keyword evidence="2 3" id="KW-0482">Metalloprotease</keyword>
<keyword evidence="2 3" id="KW-0645">Protease</keyword>
<feature type="chain" id="PRO_5042662942" description="Metalloendopeptidase" evidence="3">
    <location>
        <begin position="22"/>
        <end position="318"/>
    </location>
</feature>
<proteinExistence type="predicted"/>
<keyword evidence="1 2" id="KW-1015">Disulfide bond</keyword>
<feature type="binding site" evidence="2">
    <location>
        <position position="220"/>
    </location>
    <ligand>
        <name>Zn(2+)</name>
        <dbReference type="ChEBI" id="CHEBI:29105"/>
        <note>catalytic</note>
    </ligand>
</feature>
<feature type="binding site" evidence="2">
    <location>
        <position position="210"/>
    </location>
    <ligand>
        <name>Zn(2+)</name>
        <dbReference type="ChEBI" id="CHEBI:29105"/>
        <note>catalytic</note>
    </ligand>
</feature>
<keyword evidence="3" id="KW-0732">Signal</keyword>
<dbReference type="InterPro" id="IPR024079">
    <property type="entry name" value="MetalloPept_cat_dom_sf"/>
</dbReference>
<feature type="active site" evidence="2">
    <location>
        <position position="211"/>
    </location>
</feature>
<dbReference type="Proteomes" id="UP001328107">
    <property type="component" value="Unassembled WGS sequence"/>
</dbReference>
<dbReference type="Pfam" id="PF01400">
    <property type="entry name" value="Astacin"/>
    <property type="match status" value="1"/>
</dbReference>
<dbReference type="PANTHER" id="PTHR10127:SF793">
    <property type="entry name" value="ZINC METALLOPROTEINASE NAS-31"/>
    <property type="match status" value="1"/>
</dbReference>
<dbReference type="SMART" id="SM00235">
    <property type="entry name" value="ZnMc"/>
    <property type="match status" value="1"/>
</dbReference>
<reference evidence="6" key="1">
    <citation type="submission" date="2022-10" db="EMBL/GenBank/DDBJ databases">
        <title>Genome assembly of Pristionchus species.</title>
        <authorList>
            <person name="Yoshida K."/>
            <person name="Sommer R.J."/>
        </authorList>
    </citation>
    <scope>NUCLEOTIDE SEQUENCE [LARGE SCALE GENOMIC DNA]</scope>
    <source>
        <strain evidence="6">RS5460</strain>
    </source>
</reference>
<dbReference type="Gene3D" id="3.40.390.10">
    <property type="entry name" value="Collagenase (Catalytic Domain)"/>
    <property type="match status" value="1"/>
</dbReference>
<evidence type="ECO:0000259" key="4">
    <source>
        <dbReference type="PROSITE" id="PS51864"/>
    </source>
</evidence>
<keyword evidence="2 3" id="KW-0862">Zinc</keyword>
<feature type="signal peptide" evidence="3">
    <location>
        <begin position="1"/>
        <end position="21"/>
    </location>
</feature>
<dbReference type="InterPro" id="IPR006026">
    <property type="entry name" value="Peptidase_Metallo"/>
</dbReference>
<dbReference type="SUPFAM" id="SSF55486">
    <property type="entry name" value="Metalloproteases ('zincins'), catalytic domain"/>
    <property type="match status" value="1"/>
</dbReference>
<organism evidence="5 6">
    <name type="scientific">Pristionchus mayeri</name>
    <dbReference type="NCBI Taxonomy" id="1317129"/>
    <lineage>
        <taxon>Eukaryota</taxon>
        <taxon>Metazoa</taxon>
        <taxon>Ecdysozoa</taxon>
        <taxon>Nematoda</taxon>
        <taxon>Chromadorea</taxon>
        <taxon>Rhabditida</taxon>
        <taxon>Rhabditina</taxon>
        <taxon>Diplogasteromorpha</taxon>
        <taxon>Diplogasteroidea</taxon>
        <taxon>Neodiplogasteridae</taxon>
        <taxon>Pristionchus</taxon>
    </lineage>
</organism>
<dbReference type="InterPro" id="IPR001506">
    <property type="entry name" value="Peptidase_M12A"/>
</dbReference>
<evidence type="ECO:0000313" key="5">
    <source>
        <dbReference type="EMBL" id="GMR61219.1"/>
    </source>
</evidence>